<organism evidence="8 9">
    <name type="scientific">Penicillium capsulatum</name>
    <dbReference type="NCBI Taxonomy" id="69766"/>
    <lineage>
        <taxon>Eukaryota</taxon>
        <taxon>Fungi</taxon>
        <taxon>Dikarya</taxon>
        <taxon>Ascomycota</taxon>
        <taxon>Pezizomycotina</taxon>
        <taxon>Eurotiomycetes</taxon>
        <taxon>Eurotiomycetidae</taxon>
        <taxon>Eurotiales</taxon>
        <taxon>Aspergillaceae</taxon>
        <taxon>Penicillium</taxon>
    </lineage>
</organism>
<keyword evidence="4" id="KW-0496">Mitochondrion</keyword>
<comment type="similarity">
    <text evidence="2">Belongs to the mitochondrion-specific ribosomal protein mL50 family.</text>
</comment>
<evidence type="ECO:0000256" key="5">
    <source>
        <dbReference type="ARBA" id="ARBA00023274"/>
    </source>
</evidence>
<evidence type="ECO:0000256" key="2">
    <source>
        <dbReference type="ARBA" id="ARBA00008860"/>
    </source>
</evidence>
<evidence type="ECO:0000256" key="3">
    <source>
        <dbReference type="ARBA" id="ARBA00022980"/>
    </source>
</evidence>
<sequence>MRPFTRLPFREALYVCSNCRQGAFPRGTSRIIPQFRGYASSDPPSFLERTRRNLWKGDKPPGQEDPYTGASQLAPEAQSESNEGDLASGESVTAQDLAVGDEYEQATTWDGLESVGFTEDKAWIFNGPNEEADEYVRFGAYIQPNHDTFPAASHHTLVEICLMSMLGKSPSSILEDTHASNIQQMISECTIDTSRGWKNALQFPSEQHMTELLSVFRNIGEPSDVQIEDPAKFLQPPSGPQEGLSLANQELKFLYVKRLTQLSGRRLPDPVINSSSTVEEFLSSLAAMNKPESPNVSDELAKHQAEGSLPSNLQFSSNLVTRGDHDEEYGRKKAIYSEFYERGLLFKKNGKPVRPRS</sequence>
<dbReference type="GO" id="GO:0005840">
    <property type="term" value="C:ribosome"/>
    <property type="evidence" value="ECO:0007669"/>
    <property type="project" value="UniProtKB-KW"/>
</dbReference>
<evidence type="ECO:0000313" key="9">
    <source>
        <dbReference type="Proteomes" id="UP001146351"/>
    </source>
</evidence>
<keyword evidence="9" id="KW-1185">Reference proteome</keyword>
<reference evidence="8" key="1">
    <citation type="submission" date="2022-11" db="EMBL/GenBank/DDBJ databases">
        <authorList>
            <person name="Petersen C."/>
        </authorList>
    </citation>
    <scope>NUCLEOTIDE SEQUENCE</scope>
    <source>
        <strain evidence="8">IBT 21917</strain>
    </source>
</reference>
<gene>
    <name evidence="8" type="ORF">N7492_003691</name>
</gene>
<evidence type="ECO:0000313" key="8">
    <source>
        <dbReference type="EMBL" id="KAJ5180481.1"/>
    </source>
</evidence>
<evidence type="ECO:0000256" key="7">
    <source>
        <dbReference type="SAM" id="MobiDB-lite"/>
    </source>
</evidence>
<dbReference type="GO" id="GO:0005739">
    <property type="term" value="C:mitochondrion"/>
    <property type="evidence" value="ECO:0007669"/>
    <property type="project" value="UniProtKB-SubCell"/>
</dbReference>
<comment type="caution">
    <text evidence="8">The sequence shown here is derived from an EMBL/GenBank/DDBJ whole genome shotgun (WGS) entry which is preliminary data.</text>
</comment>
<dbReference type="EMBL" id="JAPQKO010000002">
    <property type="protein sequence ID" value="KAJ5180481.1"/>
    <property type="molecule type" value="Genomic_DNA"/>
</dbReference>
<protein>
    <recommendedName>
        <fullName evidence="6">Large ribosomal subunit protein mL50</fullName>
    </recommendedName>
</protein>
<dbReference type="OrthoDB" id="6220758at2759"/>
<accession>A0A9W9IRL1</accession>
<feature type="region of interest" description="Disordered" evidence="7">
    <location>
        <begin position="54"/>
        <end position="91"/>
    </location>
</feature>
<comment type="subcellular location">
    <subcellularLocation>
        <location evidence="1">Mitochondrion</location>
    </subcellularLocation>
</comment>
<keyword evidence="3" id="KW-0689">Ribosomal protein</keyword>
<dbReference type="Proteomes" id="UP001146351">
    <property type="component" value="Unassembled WGS sequence"/>
</dbReference>
<dbReference type="AlphaFoldDB" id="A0A9W9IRL1"/>
<reference evidence="8" key="2">
    <citation type="journal article" date="2023" name="IMA Fungus">
        <title>Comparative genomic study of the Penicillium genus elucidates a diverse pangenome and 15 lateral gene transfer events.</title>
        <authorList>
            <person name="Petersen C."/>
            <person name="Sorensen T."/>
            <person name="Nielsen M.R."/>
            <person name="Sondergaard T.E."/>
            <person name="Sorensen J.L."/>
            <person name="Fitzpatrick D.A."/>
            <person name="Frisvad J.C."/>
            <person name="Nielsen K.L."/>
        </authorList>
    </citation>
    <scope>NUCLEOTIDE SEQUENCE</scope>
    <source>
        <strain evidence="8">IBT 21917</strain>
    </source>
</reference>
<proteinExistence type="inferred from homology"/>
<dbReference type="GO" id="GO:1990904">
    <property type="term" value="C:ribonucleoprotein complex"/>
    <property type="evidence" value="ECO:0007669"/>
    <property type="project" value="UniProtKB-KW"/>
</dbReference>
<evidence type="ECO:0000256" key="4">
    <source>
        <dbReference type="ARBA" id="ARBA00023128"/>
    </source>
</evidence>
<evidence type="ECO:0000256" key="1">
    <source>
        <dbReference type="ARBA" id="ARBA00004173"/>
    </source>
</evidence>
<name>A0A9W9IRL1_9EURO</name>
<evidence type="ECO:0000256" key="6">
    <source>
        <dbReference type="ARBA" id="ARBA00035183"/>
    </source>
</evidence>
<dbReference type="Pfam" id="PF10501">
    <property type="entry name" value="Ribosomal_L50"/>
    <property type="match status" value="1"/>
</dbReference>
<keyword evidence="5" id="KW-0687">Ribonucleoprotein</keyword>
<dbReference type="InterPro" id="IPR018305">
    <property type="entry name" value="Ribosomal_m50"/>
</dbReference>